<organism evidence="9 10">
    <name type="scientific">Rhodospira trueperi</name>
    <dbReference type="NCBI Taxonomy" id="69960"/>
    <lineage>
        <taxon>Bacteria</taxon>
        <taxon>Pseudomonadati</taxon>
        <taxon>Pseudomonadota</taxon>
        <taxon>Alphaproteobacteria</taxon>
        <taxon>Rhodospirillales</taxon>
        <taxon>Rhodospirillaceae</taxon>
        <taxon>Rhodospira</taxon>
    </lineage>
</organism>
<dbReference type="Proteomes" id="UP000199412">
    <property type="component" value="Unassembled WGS sequence"/>
</dbReference>
<dbReference type="InterPro" id="IPR003834">
    <property type="entry name" value="Cyt_c_assmbl_TM_dom"/>
</dbReference>
<evidence type="ECO:0000256" key="5">
    <source>
        <dbReference type="ARBA" id="ARBA00022989"/>
    </source>
</evidence>
<evidence type="ECO:0000256" key="1">
    <source>
        <dbReference type="ARBA" id="ARBA00004141"/>
    </source>
</evidence>
<keyword evidence="6 7" id="KW-0472">Membrane</keyword>
<dbReference type="GO" id="GO:0017004">
    <property type="term" value="P:cytochrome complex assembly"/>
    <property type="evidence" value="ECO:0007669"/>
    <property type="project" value="UniProtKB-KW"/>
</dbReference>
<comment type="subcellular location">
    <subcellularLocation>
        <location evidence="1">Membrane</location>
        <topology evidence="1">Multi-pass membrane protein</topology>
    </subcellularLocation>
</comment>
<protein>
    <submittedName>
        <fullName evidence="9">Cytochrome c-type biogenesis protein</fullName>
    </submittedName>
</protein>
<keyword evidence="10" id="KW-1185">Reference proteome</keyword>
<feature type="transmembrane region" description="Helical" evidence="7">
    <location>
        <begin position="135"/>
        <end position="163"/>
    </location>
</feature>
<dbReference type="RefSeq" id="WP_092785692.1">
    <property type="nucleotide sequence ID" value="NZ_FNAP01000006.1"/>
</dbReference>
<dbReference type="InterPro" id="IPR051790">
    <property type="entry name" value="Cytochrome_c-biogenesis_DsbD"/>
</dbReference>
<feature type="transmembrane region" description="Helical" evidence="7">
    <location>
        <begin position="62"/>
        <end position="88"/>
    </location>
</feature>
<dbReference type="PANTHER" id="PTHR31272:SF4">
    <property type="entry name" value="CYTOCHROME C-TYPE BIOGENESIS PROTEIN HI_1454-RELATED"/>
    <property type="match status" value="1"/>
</dbReference>
<proteinExistence type="inferred from homology"/>
<keyword evidence="4" id="KW-0201">Cytochrome c-type biogenesis</keyword>
<dbReference type="OrthoDB" id="9803065at2"/>
<evidence type="ECO:0000256" key="7">
    <source>
        <dbReference type="SAM" id="Phobius"/>
    </source>
</evidence>
<accession>A0A1G7CMK1</accession>
<gene>
    <name evidence="9" type="ORF">SAMN05421720_106144</name>
</gene>
<dbReference type="GO" id="GO:0016020">
    <property type="term" value="C:membrane"/>
    <property type="evidence" value="ECO:0007669"/>
    <property type="project" value="UniProtKB-SubCell"/>
</dbReference>
<dbReference type="Pfam" id="PF02683">
    <property type="entry name" value="DsbD_TM"/>
    <property type="match status" value="1"/>
</dbReference>
<feature type="transmembrane region" description="Helical" evidence="7">
    <location>
        <begin position="215"/>
        <end position="239"/>
    </location>
</feature>
<dbReference type="STRING" id="69960.SAMN05421720_106144"/>
<dbReference type="AlphaFoldDB" id="A0A1G7CMK1"/>
<comment type="similarity">
    <text evidence="2">Belongs to the DsbD family.</text>
</comment>
<dbReference type="EMBL" id="FNAP01000006">
    <property type="protein sequence ID" value="SDE40568.1"/>
    <property type="molecule type" value="Genomic_DNA"/>
</dbReference>
<feature type="domain" description="Cytochrome C biogenesis protein transmembrane" evidence="8">
    <location>
        <begin position="7"/>
        <end position="229"/>
    </location>
</feature>
<keyword evidence="5 7" id="KW-1133">Transmembrane helix</keyword>
<keyword evidence="3 7" id="KW-0812">Transmembrane</keyword>
<evidence type="ECO:0000256" key="3">
    <source>
        <dbReference type="ARBA" id="ARBA00022692"/>
    </source>
</evidence>
<name>A0A1G7CMK1_9PROT</name>
<sequence>MDGFTITYIGALTAGILSFLSPCILPIVPPYLCFIGGVSLDQFDEDGDADSRRAARARVLRAAIAFVLGFGTVFMALGAGSALIGDLIAGNLHILAPIAGAIIVVLGLHFLGVFRLALLYREARFQVRSRPLGMIGAYVVGLAFAFGWTPCVGPILATILALASQSDSAWYGASLLGVYTLGIGVPFILAAYALGAFLRFKTRLRGYMGWIEKGIGALLVLTGVLIMTRTMSLVADWLIGAVPALATLAK</sequence>
<feature type="transmembrane region" description="Helical" evidence="7">
    <location>
        <begin position="6"/>
        <end position="28"/>
    </location>
</feature>
<evidence type="ECO:0000313" key="10">
    <source>
        <dbReference type="Proteomes" id="UP000199412"/>
    </source>
</evidence>
<feature type="transmembrane region" description="Helical" evidence="7">
    <location>
        <begin position="94"/>
        <end position="114"/>
    </location>
</feature>
<dbReference type="PANTHER" id="PTHR31272">
    <property type="entry name" value="CYTOCHROME C-TYPE BIOGENESIS PROTEIN HI_1454-RELATED"/>
    <property type="match status" value="1"/>
</dbReference>
<evidence type="ECO:0000259" key="8">
    <source>
        <dbReference type="Pfam" id="PF02683"/>
    </source>
</evidence>
<evidence type="ECO:0000256" key="4">
    <source>
        <dbReference type="ARBA" id="ARBA00022748"/>
    </source>
</evidence>
<evidence type="ECO:0000256" key="2">
    <source>
        <dbReference type="ARBA" id="ARBA00006143"/>
    </source>
</evidence>
<evidence type="ECO:0000256" key="6">
    <source>
        <dbReference type="ARBA" id="ARBA00023136"/>
    </source>
</evidence>
<evidence type="ECO:0000313" key="9">
    <source>
        <dbReference type="EMBL" id="SDE40568.1"/>
    </source>
</evidence>
<reference evidence="9 10" key="1">
    <citation type="submission" date="2016-10" db="EMBL/GenBank/DDBJ databases">
        <authorList>
            <person name="de Groot N.N."/>
        </authorList>
    </citation>
    <scope>NUCLEOTIDE SEQUENCE [LARGE SCALE GENOMIC DNA]</scope>
    <source>
        <strain evidence="9 10">ATCC 700224</strain>
    </source>
</reference>
<feature type="transmembrane region" description="Helical" evidence="7">
    <location>
        <begin position="169"/>
        <end position="194"/>
    </location>
</feature>